<feature type="active site" description="Proton donor" evidence="4">
    <location>
        <position position="107"/>
    </location>
</feature>
<dbReference type="InterPro" id="IPR013342">
    <property type="entry name" value="Mandelate_racemase_C"/>
</dbReference>
<dbReference type="Proteomes" id="UP001525379">
    <property type="component" value="Unassembled WGS sequence"/>
</dbReference>
<dbReference type="InterPro" id="IPR029065">
    <property type="entry name" value="Enolase_C-like"/>
</dbReference>
<evidence type="ECO:0000313" key="7">
    <source>
        <dbReference type="Proteomes" id="UP001525379"/>
    </source>
</evidence>
<reference evidence="6 7" key="1">
    <citation type="submission" date="2022-04" db="EMBL/GenBank/DDBJ databases">
        <title>Human microbiome associated bacterial genomes.</title>
        <authorList>
            <person name="Sandstrom S."/>
            <person name="Salamzade R."/>
            <person name="Kalan L.R."/>
        </authorList>
    </citation>
    <scope>NUCLEOTIDE SEQUENCE [LARGE SCALE GENOMIC DNA]</scope>
    <source>
        <strain evidence="7">p3-SID1799</strain>
    </source>
</reference>
<keyword evidence="3 4" id="KW-0456">Lyase</keyword>
<feature type="binding site" evidence="4">
    <location>
        <position position="164"/>
    </location>
    <ligand>
        <name>Mg(2+)</name>
        <dbReference type="ChEBI" id="CHEBI:18420"/>
    </ligand>
</feature>
<accession>A0ABT2HVP5</accession>
<keyword evidence="2 4" id="KW-0460">Magnesium</keyword>
<evidence type="ECO:0000256" key="4">
    <source>
        <dbReference type="HAMAP-Rule" id="MF_00470"/>
    </source>
</evidence>
<dbReference type="Pfam" id="PF13378">
    <property type="entry name" value="MR_MLE_C"/>
    <property type="match status" value="1"/>
</dbReference>
<dbReference type="EMBL" id="JALXSQ010000008">
    <property type="protein sequence ID" value="MCT2042380.1"/>
    <property type="molecule type" value="Genomic_DNA"/>
</dbReference>
<comment type="catalytic activity">
    <reaction evidence="4">
        <text>(1R,6R)-6-hydroxy-2-succinyl-cyclohexa-2,4-diene-1-carboxylate = 2-succinylbenzoate + H2O</text>
        <dbReference type="Rhea" id="RHEA:10196"/>
        <dbReference type="ChEBI" id="CHEBI:15377"/>
        <dbReference type="ChEBI" id="CHEBI:18325"/>
        <dbReference type="ChEBI" id="CHEBI:58689"/>
        <dbReference type="EC" id="4.2.1.113"/>
    </reaction>
</comment>
<evidence type="ECO:0000313" key="6">
    <source>
        <dbReference type="EMBL" id="MCT2042380.1"/>
    </source>
</evidence>
<dbReference type="CDD" id="cd03320">
    <property type="entry name" value="OSBS"/>
    <property type="match status" value="1"/>
</dbReference>
<dbReference type="RefSeq" id="WP_206395390.1">
    <property type="nucleotide sequence ID" value="NZ_JAFDPW010000004.1"/>
</dbReference>
<feature type="active site" description="Proton acceptor" evidence="4">
    <location>
        <position position="213"/>
    </location>
</feature>
<keyword evidence="1 4" id="KW-0479">Metal-binding</keyword>
<dbReference type="SMART" id="SM00922">
    <property type="entry name" value="MR_MLE"/>
    <property type="match status" value="1"/>
</dbReference>
<feature type="binding site" evidence="4">
    <location>
        <position position="138"/>
    </location>
    <ligand>
        <name>Mg(2+)</name>
        <dbReference type="ChEBI" id="CHEBI:18420"/>
    </ligand>
</feature>
<dbReference type="GO" id="GO:0043748">
    <property type="term" value="F:O-succinylbenzoate synthase activity"/>
    <property type="evidence" value="ECO:0007669"/>
    <property type="project" value="UniProtKB-EC"/>
</dbReference>
<name>A0ABT2HVP5_9MICO</name>
<dbReference type="NCBIfam" id="NF002782">
    <property type="entry name" value="PRK02901.1"/>
    <property type="match status" value="1"/>
</dbReference>
<keyword evidence="4" id="KW-0474">Menaquinone biosynthesis</keyword>
<proteinExistence type="inferred from homology"/>
<dbReference type="SFLD" id="SFLDG00180">
    <property type="entry name" value="muconate_cycloisomerase"/>
    <property type="match status" value="1"/>
</dbReference>
<dbReference type="PANTHER" id="PTHR48073:SF2">
    <property type="entry name" value="O-SUCCINYLBENZOATE SYNTHASE"/>
    <property type="match status" value="1"/>
</dbReference>
<dbReference type="Gene3D" id="3.20.20.120">
    <property type="entry name" value="Enolase-like C-terminal domain"/>
    <property type="match status" value="1"/>
</dbReference>
<comment type="pathway">
    <text evidence="4">Quinol/quinone metabolism; menaquinone biosynthesis.</text>
</comment>
<dbReference type="Pfam" id="PF18374">
    <property type="entry name" value="Enolase_like_N"/>
    <property type="match status" value="1"/>
</dbReference>
<evidence type="ECO:0000256" key="3">
    <source>
        <dbReference type="ARBA" id="ARBA00023239"/>
    </source>
</evidence>
<evidence type="ECO:0000259" key="5">
    <source>
        <dbReference type="SMART" id="SM00922"/>
    </source>
</evidence>
<comment type="pathway">
    <text evidence="4">Quinol/quinone metabolism; 1,4-dihydroxy-2-naphthoate biosynthesis; 1,4-dihydroxy-2-naphthoate from chorismate: step 4/7.</text>
</comment>
<dbReference type="SFLD" id="SFLDS00001">
    <property type="entry name" value="Enolase"/>
    <property type="match status" value="1"/>
</dbReference>
<dbReference type="HAMAP" id="MF_00470">
    <property type="entry name" value="MenC_1"/>
    <property type="match status" value="1"/>
</dbReference>
<feature type="domain" description="Mandelate racemase/muconate lactonizing enzyme C-terminal" evidence="5">
    <location>
        <begin position="88"/>
        <end position="183"/>
    </location>
</feature>
<dbReference type="InterPro" id="IPR010196">
    <property type="entry name" value="OSB_synthase_MenC1"/>
</dbReference>
<feature type="binding site" evidence="4">
    <location>
        <position position="189"/>
    </location>
    <ligand>
        <name>Mg(2+)</name>
        <dbReference type="ChEBI" id="CHEBI:18420"/>
    </ligand>
</feature>
<sequence length="328" mass="35310">MPSFDELLPRIHVVSLPLVTRFRRVTEREAVLIDGPEGWSEWSPFLEYGDAEAAQWLHAALEYANDAELDLADSGSIPVNATVPAIAAAEVPALLERYGTVRAVKVKVAEPGQTLEDDVARVRAVREVLGDDVLVRVDANGGWSLEEAARALEQLGAFTLDYAEQPVASVEDLARLREQLDGRVAIAADESIRKASDPLRVTQLGAADRIIVKAQPLGGLRRATEIVREVGLPVTVSSALDTSVGLTMGAQLAARIARETGTEVSPAGLGTAALLRADVTRAPKRPVEGTISLAPVVPDRDLVEQHAASAERRAWWLARLERCLPLLP</sequence>
<comment type="function">
    <text evidence="4">Converts 2-succinyl-6-hydroxy-2,4-cyclohexadiene-1-carboxylate (SHCHC) to 2-succinylbenzoate (OSB).</text>
</comment>
<evidence type="ECO:0000256" key="2">
    <source>
        <dbReference type="ARBA" id="ARBA00022842"/>
    </source>
</evidence>
<comment type="similarity">
    <text evidence="4">Belongs to the mandelate racemase/muconate lactonizing enzyme family. MenC type 1 subfamily.</text>
</comment>
<protein>
    <recommendedName>
        <fullName evidence="4">o-succinylbenzoate synthase</fullName>
        <shortName evidence="4">OSB synthase</shortName>
        <shortName evidence="4">OSBS</shortName>
        <ecNumber evidence="4">4.2.1.113</ecNumber>
    </recommendedName>
    <alternativeName>
        <fullName evidence="4">4-(2'-carboxyphenyl)-4-oxybutyric acid synthase</fullName>
    </alternativeName>
    <alternativeName>
        <fullName evidence="4">o-succinylbenzoic acid synthase</fullName>
    </alternativeName>
</protein>
<gene>
    <name evidence="4" type="primary">menC</name>
    <name evidence="6" type="ORF">M3D15_03370</name>
</gene>
<dbReference type="PANTHER" id="PTHR48073">
    <property type="entry name" value="O-SUCCINYLBENZOATE SYNTHASE-RELATED"/>
    <property type="match status" value="1"/>
</dbReference>
<dbReference type="EC" id="4.2.1.113" evidence="4"/>
<dbReference type="SFLD" id="SFLDF00009">
    <property type="entry name" value="o-succinylbenzoate_synthase"/>
    <property type="match status" value="1"/>
</dbReference>
<dbReference type="SUPFAM" id="SSF51604">
    <property type="entry name" value="Enolase C-terminal domain-like"/>
    <property type="match status" value="1"/>
</dbReference>
<comment type="caution">
    <text evidence="6">The sequence shown here is derived from an EMBL/GenBank/DDBJ whole genome shotgun (WGS) entry which is preliminary data.</text>
</comment>
<dbReference type="InterPro" id="IPR036849">
    <property type="entry name" value="Enolase-like_C_sf"/>
</dbReference>
<evidence type="ECO:0000256" key="1">
    <source>
        <dbReference type="ARBA" id="ARBA00022723"/>
    </source>
</evidence>
<organism evidence="6 7">
    <name type="scientific">Pseudoclavibacter albus</name>
    <dbReference type="NCBI Taxonomy" id="272241"/>
    <lineage>
        <taxon>Bacteria</taxon>
        <taxon>Bacillati</taxon>
        <taxon>Actinomycetota</taxon>
        <taxon>Actinomycetes</taxon>
        <taxon>Micrococcales</taxon>
        <taxon>Microbacteriaceae</taxon>
        <taxon>Pseudoclavibacter</taxon>
    </lineage>
</organism>
<comment type="cofactor">
    <cofactor evidence="4">
        <name>a divalent metal cation</name>
        <dbReference type="ChEBI" id="CHEBI:60240"/>
    </cofactor>
</comment>
<keyword evidence="7" id="KW-1185">Reference proteome</keyword>